<feature type="domain" description="Ketoreductase" evidence="2">
    <location>
        <begin position="3"/>
        <end position="169"/>
    </location>
</feature>
<accession>A0A7Z0HY56</accession>
<reference evidence="3 4" key="1">
    <citation type="journal article" date="2000" name="Arch. Microbiol.">
        <title>Rhodobaca bogoriensis gen. nov. and sp. nov., an alkaliphilic purple nonsulfur bacterium from African Rift Valley soda lakes.</title>
        <authorList>
            <person name="Milford A.D."/>
            <person name="Achenbach L.A."/>
            <person name="Jung D.O."/>
            <person name="Madigan M.T."/>
        </authorList>
    </citation>
    <scope>NUCLEOTIDE SEQUENCE [LARGE SCALE GENOMIC DNA]</scope>
    <source>
        <strain evidence="3 4">2376</strain>
    </source>
</reference>
<keyword evidence="4" id="KW-1185">Reference proteome</keyword>
<evidence type="ECO:0000256" key="1">
    <source>
        <dbReference type="ARBA" id="ARBA00006484"/>
    </source>
</evidence>
<dbReference type="InterPro" id="IPR020904">
    <property type="entry name" value="Sc_DH/Rdtase_CS"/>
</dbReference>
<proteinExistence type="inferred from homology"/>
<organism evidence="3 4">
    <name type="scientific">Rhabdonatronobacter sediminivivens</name>
    <dbReference type="NCBI Taxonomy" id="2743469"/>
    <lineage>
        <taxon>Bacteria</taxon>
        <taxon>Pseudomonadati</taxon>
        <taxon>Pseudomonadota</taxon>
        <taxon>Alphaproteobacteria</taxon>
        <taxon>Rhodobacterales</taxon>
        <taxon>Paracoccaceae</taxon>
        <taxon>Rhabdonatronobacter</taxon>
    </lineage>
</organism>
<dbReference type="InterPro" id="IPR057326">
    <property type="entry name" value="KR_dom"/>
</dbReference>
<dbReference type="PRINTS" id="PR00080">
    <property type="entry name" value="SDRFAMILY"/>
</dbReference>
<comment type="caution">
    <text evidence="3">The sequence shown here is derived from an EMBL/GenBank/DDBJ whole genome shotgun (WGS) entry which is preliminary data.</text>
</comment>
<dbReference type="Gene3D" id="3.40.50.720">
    <property type="entry name" value="NAD(P)-binding Rossmann-like Domain"/>
    <property type="match status" value="1"/>
</dbReference>
<evidence type="ECO:0000259" key="2">
    <source>
        <dbReference type="SMART" id="SM00822"/>
    </source>
</evidence>
<dbReference type="EMBL" id="JACBXS010000008">
    <property type="protein sequence ID" value="NYS24466.1"/>
    <property type="molecule type" value="Genomic_DNA"/>
</dbReference>
<dbReference type="PANTHER" id="PTHR42760">
    <property type="entry name" value="SHORT-CHAIN DEHYDROGENASES/REDUCTASES FAMILY MEMBER"/>
    <property type="match status" value="1"/>
</dbReference>
<dbReference type="SUPFAM" id="SSF51735">
    <property type="entry name" value="NAD(P)-binding Rossmann-fold domains"/>
    <property type="match status" value="1"/>
</dbReference>
<dbReference type="PANTHER" id="PTHR42760:SF129">
    <property type="entry name" value="OXIDOREDUCTASE"/>
    <property type="match status" value="1"/>
</dbReference>
<sequence length="240" mass="24528">MTRRVLITGGGSGIGRALARAFAEADDKVTISGRRMDALRETDGGRGMECRKADVTDEASVAALFDASFDVVIANAGGGTAGRLRNITLEDWNRTLAVNLTGTFLTFRAALEGMGAGGRLIAMASTASLKGGPTIAAYAASKHGVLGLVRSVALEVAKRGITCNAICPGFVDTPLAEAAAQAVQERYGLERAAAEARVVEGNPVGRLVAPSEVVAAARFLASPEASMVNGHALSVSGGEV</sequence>
<dbReference type="Pfam" id="PF13561">
    <property type="entry name" value="adh_short_C2"/>
    <property type="match status" value="1"/>
</dbReference>
<dbReference type="PRINTS" id="PR00081">
    <property type="entry name" value="GDHRDH"/>
</dbReference>
<evidence type="ECO:0000313" key="3">
    <source>
        <dbReference type="EMBL" id="NYS24466.1"/>
    </source>
</evidence>
<dbReference type="GO" id="GO:0016616">
    <property type="term" value="F:oxidoreductase activity, acting on the CH-OH group of donors, NAD or NADP as acceptor"/>
    <property type="evidence" value="ECO:0007669"/>
    <property type="project" value="TreeGrafter"/>
</dbReference>
<dbReference type="PROSITE" id="PS00061">
    <property type="entry name" value="ADH_SHORT"/>
    <property type="match status" value="1"/>
</dbReference>
<gene>
    <name evidence="3" type="ORF">HUK65_05625</name>
</gene>
<dbReference type="FunFam" id="3.40.50.720:FF:000084">
    <property type="entry name" value="Short-chain dehydrogenase reductase"/>
    <property type="match status" value="1"/>
</dbReference>
<protein>
    <submittedName>
        <fullName evidence="3">SDR family oxidoreductase</fullName>
    </submittedName>
</protein>
<name>A0A7Z0HY56_9RHOB</name>
<dbReference type="GO" id="GO:0030497">
    <property type="term" value="P:fatty acid elongation"/>
    <property type="evidence" value="ECO:0007669"/>
    <property type="project" value="TreeGrafter"/>
</dbReference>
<comment type="similarity">
    <text evidence="1">Belongs to the short-chain dehydrogenases/reductases (SDR) family.</text>
</comment>
<dbReference type="InterPro" id="IPR036291">
    <property type="entry name" value="NAD(P)-bd_dom_sf"/>
</dbReference>
<dbReference type="AlphaFoldDB" id="A0A7Z0HY56"/>
<dbReference type="CDD" id="cd05233">
    <property type="entry name" value="SDR_c"/>
    <property type="match status" value="1"/>
</dbReference>
<evidence type="ECO:0000313" key="4">
    <source>
        <dbReference type="Proteomes" id="UP000529417"/>
    </source>
</evidence>
<dbReference type="Proteomes" id="UP000529417">
    <property type="component" value="Unassembled WGS sequence"/>
</dbReference>
<dbReference type="SMART" id="SM00822">
    <property type="entry name" value="PKS_KR"/>
    <property type="match status" value="1"/>
</dbReference>
<dbReference type="InterPro" id="IPR002347">
    <property type="entry name" value="SDR_fam"/>
</dbReference>
<dbReference type="RefSeq" id="WP_179905164.1">
    <property type="nucleotide sequence ID" value="NZ_JACBXS010000008.1"/>
</dbReference>